<sequence length="214" mass="24866">MLGKVKNSIVAIYMAIGIFYILVNIDVSSTYMGPKRQMWPVDHPAIVLYRHHPNALRKFYWYNTRTPIMVGKMRLKNYMRNMNMLPRYIPTAAQYQDTFASSKRSVYRNYNHMQSFKTTLQPATTADYVSTPVNPMDLNKYKTLNTIAVSAPVNIMETIPVTRPVDFKIEPINPFVPLRDNTISHAERLVGDHKKWSSPDYSNHTRKVCLAKYQ</sequence>
<reference evidence="2 3" key="1">
    <citation type="journal article" date="2007" name="Nature">
        <title>Evolution of genes and genomes on the Drosophila phylogeny.</title>
        <authorList>
            <consortium name="Drosophila 12 Genomes Consortium"/>
            <person name="Clark A.G."/>
            <person name="Eisen M.B."/>
            <person name="Smith D.R."/>
            <person name="Bergman C.M."/>
            <person name="Oliver B."/>
            <person name="Markow T.A."/>
            <person name="Kaufman T.C."/>
            <person name="Kellis M."/>
            <person name="Gelbart W."/>
            <person name="Iyer V.N."/>
            <person name="Pollard D.A."/>
            <person name="Sackton T.B."/>
            <person name="Larracuente A.M."/>
            <person name="Singh N.D."/>
            <person name="Abad J.P."/>
            <person name="Abt D.N."/>
            <person name="Adryan B."/>
            <person name="Aguade M."/>
            <person name="Akashi H."/>
            <person name="Anderson W.W."/>
            <person name="Aquadro C.F."/>
            <person name="Ardell D.H."/>
            <person name="Arguello R."/>
            <person name="Artieri C.G."/>
            <person name="Barbash D.A."/>
            <person name="Barker D."/>
            <person name="Barsanti P."/>
            <person name="Batterham P."/>
            <person name="Batzoglou S."/>
            <person name="Begun D."/>
            <person name="Bhutkar A."/>
            <person name="Blanco E."/>
            <person name="Bosak S.A."/>
            <person name="Bradley R.K."/>
            <person name="Brand A.D."/>
            <person name="Brent M.R."/>
            <person name="Brooks A.N."/>
            <person name="Brown R.H."/>
            <person name="Butlin R.K."/>
            <person name="Caggese C."/>
            <person name="Calvi B.R."/>
            <person name="Bernardo de Carvalho A."/>
            <person name="Caspi A."/>
            <person name="Castrezana S."/>
            <person name="Celniker S.E."/>
            <person name="Chang J.L."/>
            <person name="Chapple C."/>
            <person name="Chatterji S."/>
            <person name="Chinwalla A."/>
            <person name="Civetta A."/>
            <person name="Clifton S.W."/>
            <person name="Comeron J.M."/>
            <person name="Costello J.C."/>
            <person name="Coyne J.A."/>
            <person name="Daub J."/>
            <person name="David R.G."/>
            <person name="Delcher A.L."/>
            <person name="Delehaunty K."/>
            <person name="Do C.B."/>
            <person name="Ebling H."/>
            <person name="Edwards K."/>
            <person name="Eickbush T."/>
            <person name="Evans J.D."/>
            <person name="Filipski A."/>
            <person name="Findeiss S."/>
            <person name="Freyhult E."/>
            <person name="Fulton L."/>
            <person name="Fulton R."/>
            <person name="Garcia A.C."/>
            <person name="Gardiner A."/>
            <person name="Garfield D.A."/>
            <person name="Garvin B.E."/>
            <person name="Gibson G."/>
            <person name="Gilbert D."/>
            <person name="Gnerre S."/>
            <person name="Godfrey J."/>
            <person name="Good R."/>
            <person name="Gotea V."/>
            <person name="Gravely B."/>
            <person name="Greenberg A.J."/>
            <person name="Griffiths-Jones S."/>
            <person name="Gross S."/>
            <person name="Guigo R."/>
            <person name="Gustafson E.A."/>
            <person name="Haerty W."/>
            <person name="Hahn M.W."/>
            <person name="Halligan D.L."/>
            <person name="Halpern A.L."/>
            <person name="Halter G.M."/>
            <person name="Han M.V."/>
            <person name="Heger A."/>
            <person name="Hillier L."/>
            <person name="Hinrichs A.S."/>
            <person name="Holmes I."/>
            <person name="Hoskins R.A."/>
            <person name="Hubisz M.J."/>
            <person name="Hultmark D."/>
            <person name="Huntley M.A."/>
            <person name="Jaffe D.B."/>
            <person name="Jagadeeshan S."/>
            <person name="Jeck W.R."/>
            <person name="Johnson J."/>
            <person name="Jones C.D."/>
            <person name="Jordan W.C."/>
            <person name="Karpen G.H."/>
            <person name="Kataoka E."/>
            <person name="Keightley P.D."/>
            <person name="Kheradpour P."/>
            <person name="Kirkness E.F."/>
            <person name="Koerich L.B."/>
            <person name="Kristiansen K."/>
            <person name="Kudrna D."/>
            <person name="Kulathinal R.J."/>
            <person name="Kumar S."/>
            <person name="Kwok R."/>
            <person name="Lander E."/>
            <person name="Langley C.H."/>
            <person name="Lapoint R."/>
            <person name="Lazzaro B.P."/>
            <person name="Lee S.J."/>
            <person name="Levesque L."/>
            <person name="Li R."/>
            <person name="Lin C.F."/>
            <person name="Lin M.F."/>
            <person name="Lindblad-Toh K."/>
            <person name="Llopart A."/>
            <person name="Long M."/>
            <person name="Low L."/>
            <person name="Lozovsky E."/>
            <person name="Lu J."/>
            <person name="Luo M."/>
            <person name="Machado C.A."/>
            <person name="Makalowski W."/>
            <person name="Marzo M."/>
            <person name="Matsuda M."/>
            <person name="Matzkin L."/>
            <person name="McAllister B."/>
            <person name="McBride C.S."/>
            <person name="McKernan B."/>
            <person name="McKernan K."/>
            <person name="Mendez-Lago M."/>
            <person name="Minx P."/>
            <person name="Mollenhauer M.U."/>
            <person name="Montooth K."/>
            <person name="Mount S.M."/>
            <person name="Mu X."/>
            <person name="Myers E."/>
            <person name="Negre B."/>
            <person name="Newfeld S."/>
            <person name="Nielsen R."/>
            <person name="Noor M.A."/>
            <person name="O'Grady P."/>
            <person name="Pachter L."/>
            <person name="Papaceit M."/>
            <person name="Parisi M.J."/>
            <person name="Parisi M."/>
            <person name="Parts L."/>
            <person name="Pedersen J.S."/>
            <person name="Pesole G."/>
            <person name="Phillippy A.M."/>
            <person name="Ponting C.P."/>
            <person name="Pop M."/>
            <person name="Porcelli D."/>
            <person name="Powell J.R."/>
            <person name="Prohaska S."/>
            <person name="Pruitt K."/>
            <person name="Puig M."/>
            <person name="Quesneville H."/>
            <person name="Ram K.R."/>
            <person name="Rand D."/>
            <person name="Rasmussen M.D."/>
            <person name="Reed L.K."/>
            <person name="Reenan R."/>
            <person name="Reily A."/>
            <person name="Remington K.A."/>
            <person name="Rieger T.T."/>
            <person name="Ritchie M.G."/>
            <person name="Robin C."/>
            <person name="Rogers Y.H."/>
            <person name="Rohde C."/>
            <person name="Rozas J."/>
            <person name="Rubenfield M.J."/>
            <person name="Ruiz A."/>
            <person name="Russo S."/>
            <person name="Salzberg S.L."/>
            <person name="Sanchez-Gracia A."/>
            <person name="Saranga D.J."/>
            <person name="Sato H."/>
            <person name="Schaeffer S.W."/>
            <person name="Schatz M.C."/>
            <person name="Schlenke T."/>
            <person name="Schwartz R."/>
            <person name="Segarra C."/>
            <person name="Singh R.S."/>
            <person name="Sirot L."/>
            <person name="Sirota M."/>
            <person name="Sisneros N.B."/>
            <person name="Smith C.D."/>
            <person name="Smith T.F."/>
            <person name="Spieth J."/>
            <person name="Stage D.E."/>
            <person name="Stark A."/>
            <person name="Stephan W."/>
            <person name="Strausberg R.L."/>
            <person name="Strempel S."/>
            <person name="Sturgill D."/>
            <person name="Sutton G."/>
            <person name="Sutton G.G."/>
            <person name="Tao W."/>
            <person name="Teichmann S."/>
            <person name="Tobari Y.N."/>
            <person name="Tomimura Y."/>
            <person name="Tsolas J.M."/>
            <person name="Valente V.L."/>
            <person name="Venter E."/>
            <person name="Venter J.C."/>
            <person name="Vicario S."/>
            <person name="Vieira F.G."/>
            <person name="Vilella A.J."/>
            <person name="Villasante A."/>
            <person name="Walenz B."/>
            <person name="Wang J."/>
            <person name="Wasserman M."/>
            <person name="Watts T."/>
            <person name="Wilson D."/>
            <person name="Wilson R.K."/>
            <person name="Wing R.A."/>
            <person name="Wolfner M.F."/>
            <person name="Wong A."/>
            <person name="Wong G.K."/>
            <person name="Wu C.I."/>
            <person name="Wu G."/>
            <person name="Yamamoto D."/>
            <person name="Yang H.P."/>
            <person name="Yang S.P."/>
            <person name="Yorke J.A."/>
            <person name="Yoshida K."/>
            <person name="Zdobnov E."/>
            <person name="Zhang P."/>
            <person name="Zhang Y."/>
            <person name="Zimin A.V."/>
            <person name="Baldwin J."/>
            <person name="Abdouelleil A."/>
            <person name="Abdulkadir J."/>
            <person name="Abebe A."/>
            <person name="Abera B."/>
            <person name="Abreu J."/>
            <person name="Acer S.C."/>
            <person name="Aftuck L."/>
            <person name="Alexander A."/>
            <person name="An P."/>
            <person name="Anderson E."/>
            <person name="Anderson S."/>
            <person name="Arachi H."/>
            <person name="Azer M."/>
            <person name="Bachantsang P."/>
            <person name="Barry A."/>
            <person name="Bayul T."/>
            <person name="Berlin A."/>
            <person name="Bessette D."/>
            <person name="Bloom T."/>
            <person name="Blye J."/>
            <person name="Boguslavskiy L."/>
            <person name="Bonnet C."/>
            <person name="Boukhgalter B."/>
            <person name="Bourzgui I."/>
            <person name="Brown A."/>
            <person name="Cahill P."/>
            <person name="Channer S."/>
            <person name="Cheshatsang Y."/>
            <person name="Chuda L."/>
            <person name="Citroen M."/>
            <person name="Collymore A."/>
            <person name="Cooke P."/>
            <person name="Costello M."/>
            <person name="D'Aco K."/>
            <person name="Daza R."/>
            <person name="De Haan G."/>
            <person name="DeGray S."/>
            <person name="DeMaso C."/>
            <person name="Dhargay N."/>
            <person name="Dooley K."/>
            <person name="Dooley E."/>
            <person name="Doricent M."/>
            <person name="Dorje P."/>
            <person name="Dorjee K."/>
            <person name="Dupes A."/>
            <person name="Elong R."/>
            <person name="Falk J."/>
            <person name="Farina A."/>
            <person name="Faro S."/>
            <person name="Ferguson D."/>
            <person name="Fisher S."/>
            <person name="Foley C.D."/>
            <person name="Franke A."/>
            <person name="Friedrich D."/>
            <person name="Gadbois L."/>
            <person name="Gearin G."/>
            <person name="Gearin C.R."/>
            <person name="Giannoukos G."/>
            <person name="Goode T."/>
            <person name="Graham J."/>
            <person name="Grandbois E."/>
            <person name="Grewal S."/>
            <person name="Gyaltsen K."/>
            <person name="Hafez N."/>
            <person name="Hagos B."/>
            <person name="Hall J."/>
            <person name="Henson C."/>
            <person name="Hollinger A."/>
            <person name="Honan T."/>
            <person name="Huard M.D."/>
            <person name="Hughes L."/>
            <person name="Hurhula B."/>
            <person name="Husby M.E."/>
            <person name="Kamat A."/>
            <person name="Kanga B."/>
            <person name="Kashin S."/>
            <person name="Khazanovich D."/>
            <person name="Kisner P."/>
            <person name="Lance K."/>
            <person name="Lara M."/>
            <person name="Lee W."/>
            <person name="Lennon N."/>
            <person name="Letendre F."/>
            <person name="LeVine R."/>
            <person name="Lipovsky A."/>
            <person name="Liu X."/>
            <person name="Liu J."/>
            <person name="Liu S."/>
            <person name="Lokyitsang T."/>
            <person name="Lokyitsang Y."/>
            <person name="Lubonja R."/>
            <person name="Lui A."/>
            <person name="MacDonald P."/>
            <person name="Magnisalis V."/>
            <person name="Maru K."/>
            <person name="Matthews C."/>
            <person name="McCusker W."/>
            <person name="McDonough S."/>
            <person name="Mehta T."/>
            <person name="Meldrim J."/>
            <person name="Meneus L."/>
            <person name="Mihai O."/>
            <person name="Mihalev A."/>
            <person name="Mihova T."/>
            <person name="Mittelman R."/>
            <person name="Mlenga V."/>
            <person name="Montmayeur A."/>
            <person name="Mulrain L."/>
            <person name="Navidi A."/>
            <person name="Naylor J."/>
            <person name="Negash T."/>
            <person name="Nguyen T."/>
            <person name="Nguyen N."/>
            <person name="Nicol R."/>
            <person name="Norbu C."/>
            <person name="Norbu N."/>
            <person name="Novod N."/>
            <person name="O'Neill B."/>
            <person name="Osman S."/>
            <person name="Markiewicz E."/>
            <person name="Oyono O.L."/>
            <person name="Patti C."/>
            <person name="Phunkhang P."/>
            <person name="Pierre F."/>
            <person name="Priest M."/>
            <person name="Raghuraman S."/>
            <person name="Rege F."/>
            <person name="Reyes R."/>
            <person name="Rise C."/>
            <person name="Rogov P."/>
            <person name="Ross K."/>
            <person name="Ryan E."/>
            <person name="Settipalli S."/>
            <person name="Shea T."/>
            <person name="Sherpa N."/>
            <person name="Shi L."/>
            <person name="Shih D."/>
            <person name="Sparrow T."/>
            <person name="Spaulding J."/>
            <person name="Stalker J."/>
            <person name="Stange-Thomann N."/>
            <person name="Stavropoulos S."/>
            <person name="Stone C."/>
            <person name="Strader C."/>
            <person name="Tesfaye S."/>
            <person name="Thomson T."/>
            <person name="Thoulutsang Y."/>
            <person name="Thoulutsang D."/>
            <person name="Topham K."/>
            <person name="Topping I."/>
            <person name="Tsamla T."/>
            <person name="Vassiliev H."/>
            <person name="Vo A."/>
            <person name="Wangchuk T."/>
            <person name="Wangdi T."/>
            <person name="Weiand M."/>
            <person name="Wilkinson J."/>
            <person name="Wilson A."/>
            <person name="Yadav S."/>
            <person name="Young G."/>
            <person name="Yu Q."/>
            <person name="Zembek L."/>
            <person name="Zhong D."/>
            <person name="Zimmer A."/>
            <person name="Zwirko Z."/>
            <person name="Jaffe D.B."/>
            <person name="Alvarez P."/>
            <person name="Brockman W."/>
            <person name="Butler J."/>
            <person name="Chin C."/>
            <person name="Gnerre S."/>
            <person name="Grabherr M."/>
            <person name="Kleber M."/>
            <person name="Mauceli E."/>
            <person name="MacCallum I."/>
        </authorList>
    </citation>
    <scope>NUCLEOTIDE SEQUENCE [LARGE SCALE GENOMIC DNA]</scope>
    <source>
        <strain evidence="3">Tucson 14024-0371.13</strain>
    </source>
</reference>
<dbReference type="STRING" id="7217.A0A0P8XQN1"/>
<keyword evidence="1" id="KW-0472">Membrane</keyword>
<keyword evidence="1" id="KW-1133">Transmembrane helix</keyword>
<evidence type="ECO:0000313" key="2">
    <source>
        <dbReference type="EMBL" id="KPU76887.1"/>
    </source>
</evidence>
<name>A0A0P8XQN1_DROAN</name>
<evidence type="ECO:0000256" key="1">
    <source>
        <dbReference type="SAM" id="Phobius"/>
    </source>
</evidence>
<proteinExistence type="predicted"/>
<dbReference type="OrthoDB" id="7859737at2759"/>
<accession>A0A0P8XQN1</accession>
<organism evidence="2 3">
    <name type="scientific">Drosophila ananassae</name>
    <name type="common">Fruit fly</name>
    <dbReference type="NCBI Taxonomy" id="7217"/>
    <lineage>
        <taxon>Eukaryota</taxon>
        <taxon>Metazoa</taxon>
        <taxon>Ecdysozoa</taxon>
        <taxon>Arthropoda</taxon>
        <taxon>Hexapoda</taxon>
        <taxon>Insecta</taxon>
        <taxon>Pterygota</taxon>
        <taxon>Neoptera</taxon>
        <taxon>Endopterygota</taxon>
        <taxon>Diptera</taxon>
        <taxon>Brachycera</taxon>
        <taxon>Muscomorpha</taxon>
        <taxon>Ephydroidea</taxon>
        <taxon>Drosophilidae</taxon>
        <taxon>Drosophila</taxon>
        <taxon>Sophophora</taxon>
    </lineage>
</organism>
<feature type="transmembrane region" description="Helical" evidence="1">
    <location>
        <begin position="12"/>
        <end position="32"/>
    </location>
</feature>
<dbReference type="InParanoid" id="A0A0P8XQN1"/>
<gene>
    <name evidence="2" type="primary">Dana\GF19769</name>
    <name evidence="2" type="synonym">dana_GLEANR_22175</name>
    <name evidence="2" type="ORF">GF19769</name>
</gene>
<dbReference type="Proteomes" id="UP000007801">
    <property type="component" value="Unassembled WGS sequence"/>
</dbReference>
<dbReference type="AlphaFoldDB" id="A0A0P8XQN1"/>
<evidence type="ECO:0000313" key="3">
    <source>
        <dbReference type="Proteomes" id="UP000007801"/>
    </source>
</evidence>
<keyword evidence="3" id="KW-1185">Reference proteome</keyword>
<keyword evidence="1" id="KW-0812">Transmembrane</keyword>
<dbReference type="EMBL" id="CH902619">
    <property type="protein sequence ID" value="KPU76887.1"/>
    <property type="molecule type" value="Genomic_DNA"/>
</dbReference>
<protein>
    <submittedName>
        <fullName evidence="2">Uncharacterized protein</fullName>
    </submittedName>
</protein>